<dbReference type="GO" id="GO:0009117">
    <property type="term" value="P:nucleotide metabolic process"/>
    <property type="evidence" value="ECO:0007669"/>
    <property type="project" value="UniProtKB-KW"/>
</dbReference>
<feature type="domain" description="Cyclic GMP-AMP synthase DncV-like nucleotidyltransferase" evidence="12">
    <location>
        <begin position="72"/>
        <end position="166"/>
    </location>
</feature>
<dbReference type="RefSeq" id="WP_027263625.1">
    <property type="nucleotide sequence ID" value="NZ_FPAW01000035.1"/>
</dbReference>
<reference evidence="14 15" key="1">
    <citation type="submission" date="2016-10" db="EMBL/GenBank/DDBJ databases">
        <authorList>
            <person name="de Groot N.N."/>
        </authorList>
    </citation>
    <scope>NUCLEOTIDE SEQUENCE [LARGE SCALE GENOMIC DNA]</scope>
    <source>
        <strain evidence="14 15">CGMCC 1.10959</strain>
    </source>
</reference>
<keyword evidence="4" id="KW-0547">Nucleotide-binding</keyword>
<keyword evidence="5" id="KW-0067">ATP-binding</keyword>
<dbReference type="GO" id="GO:0005525">
    <property type="term" value="F:GTP binding"/>
    <property type="evidence" value="ECO:0007669"/>
    <property type="project" value="UniProtKB-KW"/>
</dbReference>
<dbReference type="Pfam" id="PF21654">
    <property type="entry name" value="DncV-like_NTFase"/>
    <property type="match status" value="1"/>
</dbReference>
<evidence type="ECO:0000259" key="13">
    <source>
        <dbReference type="Pfam" id="PF21713"/>
    </source>
</evidence>
<evidence type="ECO:0000256" key="10">
    <source>
        <dbReference type="ARBA" id="ARBA00044145"/>
    </source>
</evidence>
<comment type="catalytic activity">
    <reaction evidence="11">
        <text>GTP + ATP = 3',3'-cGAMP + 2 diphosphate</text>
        <dbReference type="Rhea" id="RHEA:35647"/>
        <dbReference type="ChEBI" id="CHEBI:30616"/>
        <dbReference type="ChEBI" id="CHEBI:33019"/>
        <dbReference type="ChEBI" id="CHEBI:37565"/>
        <dbReference type="ChEBI" id="CHEBI:71501"/>
    </reaction>
    <physiologicalReaction direction="left-to-right" evidence="11">
        <dbReference type="Rhea" id="RHEA:35648"/>
    </physiologicalReaction>
</comment>
<evidence type="ECO:0000259" key="12">
    <source>
        <dbReference type="Pfam" id="PF21654"/>
    </source>
</evidence>
<dbReference type="GO" id="GO:0046872">
    <property type="term" value="F:metal ion binding"/>
    <property type="evidence" value="ECO:0007669"/>
    <property type="project" value="UniProtKB-KW"/>
</dbReference>
<dbReference type="Pfam" id="PF21713">
    <property type="entry name" value="DncV_C"/>
    <property type="match status" value="1"/>
</dbReference>
<dbReference type="eggNOG" id="ENOG502Z9WZ">
    <property type="taxonomic scope" value="Bacteria"/>
</dbReference>
<name>A0A1I7DV97_9RHOB</name>
<evidence type="ECO:0000256" key="11">
    <source>
        <dbReference type="ARBA" id="ARBA00048304"/>
    </source>
</evidence>
<dbReference type="STRING" id="999627.SAMN05216236_13545"/>
<dbReference type="NCBIfam" id="NF041078">
    <property type="entry name" value="cGAS"/>
    <property type="match status" value="1"/>
</dbReference>
<dbReference type="EMBL" id="FPAW01000035">
    <property type="protein sequence ID" value="SFU15592.1"/>
    <property type="molecule type" value="Genomic_DNA"/>
</dbReference>
<keyword evidence="6" id="KW-0460">Magnesium</keyword>
<evidence type="ECO:0000256" key="4">
    <source>
        <dbReference type="ARBA" id="ARBA00022741"/>
    </source>
</evidence>
<evidence type="ECO:0000256" key="7">
    <source>
        <dbReference type="ARBA" id="ARBA00023080"/>
    </source>
</evidence>
<keyword evidence="3" id="KW-0479">Metal-binding</keyword>
<accession>A0A1I7DV97</accession>
<keyword evidence="1" id="KW-0808">Transferase</keyword>
<evidence type="ECO:0000313" key="15">
    <source>
        <dbReference type="Proteomes" id="UP000182466"/>
    </source>
</evidence>
<keyword evidence="9" id="KW-0342">GTP-binding</keyword>
<gene>
    <name evidence="14" type="ORF">SAMN05216236_13545</name>
</gene>
<keyword evidence="7" id="KW-0546">Nucleotide metabolism</keyword>
<proteinExistence type="predicted"/>
<dbReference type="GO" id="GO:0005524">
    <property type="term" value="F:ATP binding"/>
    <property type="evidence" value="ECO:0007669"/>
    <property type="project" value="UniProtKB-KW"/>
</dbReference>
<dbReference type="GO" id="GO:0051607">
    <property type="term" value="P:defense response to virus"/>
    <property type="evidence" value="ECO:0007669"/>
    <property type="project" value="UniProtKB-KW"/>
</dbReference>
<evidence type="ECO:0000313" key="14">
    <source>
        <dbReference type="EMBL" id="SFU15592.1"/>
    </source>
</evidence>
<keyword evidence="8" id="KW-0051">Antiviral defense</keyword>
<dbReference type="Proteomes" id="UP000182466">
    <property type="component" value="Unassembled WGS sequence"/>
</dbReference>
<dbReference type="OrthoDB" id="6402963at2"/>
<evidence type="ECO:0000256" key="5">
    <source>
        <dbReference type="ARBA" id="ARBA00022840"/>
    </source>
</evidence>
<evidence type="ECO:0000256" key="3">
    <source>
        <dbReference type="ARBA" id="ARBA00022723"/>
    </source>
</evidence>
<keyword evidence="15" id="KW-1185">Reference proteome</keyword>
<organism evidence="14 15">
    <name type="scientific">Sedimentitalea nanhaiensis</name>
    <dbReference type="NCBI Taxonomy" id="999627"/>
    <lineage>
        <taxon>Bacteria</taxon>
        <taxon>Pseudomonadati</taxon>
        <taxon>Pseudomonadota</taxon>
        <taxon>Alphaproteobacteria</taxon>
        <taxon>Rhodobacterales</taxon>
        <taxon>Paracoccaceae</taxon>
        <taxon>Sedimentitalea</taxon>
    </lineage>
</organism>
<sequence>MPVNAHRAFVSRPSGYKFALNLSEEQEQTLRNARDDIRSEISSQFGSFAKALGDQALFEDQAPVLVRSYQTPKFKMQGSFSYHTCNQPAHVPPQEIDLDDGLFMPVSYFQKGGDRSPVIQSAAYFFIIERILAPLCDKKGWQLVTDKPSCIRVKIDNTMHTDLALYSVPDTDFQRIVKDAQSRGVDFTAELMMEDTAYRMLSHDEMMLAHRNEGWMKSDPRKLEDWFVDAVKQYGEQVRTVSRYLKGWKDFQWPEGRLASIALMAAVVSVFEKASAAIASDRDDLALLRVAEDLPDFLANGIPNPVVEGARLDQGWSPEERRDFVAKARVLAERLKDALTQTSDRAAAFEALQNQFGGRIPDDLTLYVPDAGLETKASKLAAPAALTLGIVEKVDAEQSNDLAAVNKQGGGRYG</sequence>
<evidence type="ECO:0000256" key="2">
    <source>
        <dbReference type="ARBA" id="ARBA00022695"/>
    </source>
</evidence>
<evidence type="ECO:0000256" key="9">
    <source>
        <dbReference type="ARBA" id="ARBA00023134"/>
    </source>
</evidence>
<dbReference type="InterPro" id="IPR048445">
    <property type="entry name" value="DncV-like_NTFase"/>
</dbReference>
<protein>
    <recommendedName>
        <fullName evidence="10">Cyclic GMP-AMP synthase</fullName>
    </recommendedName>
</protein>
<feature type="domain" description="Cyclic GMP-AMP synthase C-terminal" evidence="13">
    <location>
        <begin position="235"/>
        <end position="366"/>
    </location>
</feature>
<dbReference type="AlphaFoldDB" id="A0A1I7DV97"/>
<dbReference type="InterPro" id="IPR048446">
    <property type="entry name" value="DncV_C"/>
</dbReference>
<dbReference type="InterPro" id="IPR047805">
    <property type="entry name" value="GAMP_synthase"/>
</dbReference>
<evidence type="ECO:0000256" key="6">
    <source>
        <dbReference type="ARBA" id="ARBA00022842"/>
    </source>
</evidence>
<evidence type="ECO:0000256" key="8">
    <source>
        <dbReference type="ARBA" id="ARBA00023118"/>
    </source>
</evidence>
<dbReference type="GO" id="GO:0140701">
    <property type="term" value="F:3',3'-cyclic GMP-AMP synthase activity"/>
    <property type="evidence" value="ECO:0007669"/>
    <property type="project" value="InterPro"/>
</dbReference>
<evidence type="ECO:0000256" key="1">
    <source>
        <dbReference type="ARBA" id="ARBA00022679"/>
    </source>
</evidence>
<keyword evidence="2" id="KW-0548">Nucleotidyltransferase</keyword>